<dbReference type="GO" id="GO:0005737">
    <property type="term" value="C:cytoplasm"/>
    <property type="evidence" value="ECO:0007669"/>
    <property type="project" value="Ensembl"/>
</dbReference>
<feature type="coiled-coil region" evidence="9">
    <location>
        <begin position="137"/>
        <end position="171"/>
    </location>
</feature>
<dbReference type="GO" id="GO:0045109">
    <property type="term" value="P:intermediate filament organization"/>
    <property type="evidence" value="ECO:0007669"/>
    <property type="project" value="TreeGrafter"/>
</dbReference>
<evidence type="ECO:0000256" key="6">
    <source>
        <dbReference type="ARBA" id="ARBA00042491"/>
    </source>
</evidence>
<dbReference type="PROSITE" id="PS00226">
    <property type="entry name" value="IF_ROD_1"/>
    <property type="match status" value="1"/>
</dbReference>
<evidence type="ECO:0000256" key="1">
    <source>
        <dbReference type="ARBA" id="ARBA00022744"/>
    </source>
</evidence>
<evidence type="ECO:0000256" key="2">
    <source>
        <dbReference type="ARBA" id="ARBA00022754"/>
    </source>
</evidence>
<dbReference type="PROSITE" id="PS51842">
    <property type="entry name" value="IF_ROD_2"/>
    <property type="match status" value="1"/>
</dbReference>
<dbReference type="GO" id="GO:0030216">
    <property type="term" value="P:keratinocyte differentiation"/>
    <property type="evidence" value="ECO:0007669"/>
    <property type="project" value="Ensembl"/>
</dbReference>
<comment type="function">
    <text evidence="7">Plays a role in the establishment of the epidermal barrier on plantar skin. Involved in the maintenance of cell layer development and keratin filament bundles in suprabasal cells of the epithelium.</text>
</comment>
<reference evidence="12" key="2">
    <citation type="submission" date="2025-09" db="UniProtKB">
        <authorList>
            <consortium name="Ensembl"/>
        </authorList>
    </citation>
    <scope>IDENTIFICATION</scope>
</reference>
<dbReference type="InterPro" id="IPR002957">
    <property type="entry name" value="Keratin_I"/>
</dbReference>
<evidence type="ECO:0000256" key="4">
    <source>
        <dbReference type="ARBA" id="ARBA00040327"/>
    </source>
</evidence>
<comment type="similarity">
    <text evidence="8">Belongs to the intermediate filament family.</text>
</comment>
<reference evidence="12" key="1">
    <citation type="submission" date="2025-08" db="UniProtKB">
        <authorList>
            <consortium name="Ensembl"/>
        </authorList>
    </citation>
    <scope>IDENTIFICATION</scope>
</reference>
<proteinExistence type="inferred from homology"/>
<dbReference type="Gene3D" id="1.20.5.170">
    <property type="match status" value="1"/>
</dbReference>
<dbReference type="FunFam" id="1.20.5.500:FF:000001">
    <property type="entry name" value="Type II keratin 23"/>
    <property type="match status" value="1"/>
</dbReference>
<dbReference type="GeneTree" id="ENSGT00940000160849"/>
<evidence type="ECO:0000313" key="12">
    <source>
        <dbReference type="Ensembl" id="ENSJJAP00000022837.1"/>
    </source>
</evidence>
<gene>
    <name evidence="12" type="primary">Krt10</name>
</gene>
<organism evidence="12 13">
    <name type="scientific">Jaculus jaculus</name>
    <name type="common">Lesser Egyptian jerboa</name>
    <dbReference type="NCBI Taxonomy" id="51337"/>
    <lineage>
        <taxon>Eukaryota</taxon>
        <taxon>Metazoa</taxon>
        <taxon>Chordata</taxon>
        <taxon>Craniata</taxon>
        <taxon>Vertebrata</taxon>
        <taxon>Euteleostomi</taxon>
        <taxon>Mammalia</taxon>
        <taxon>Eutheria</taxon>
        <taxon>Euarchontoglires</taxon>
        <taxon>Glires</taxon>
        <taxon>Rodentia</taxon>
        <taxon>Myomorpha</taxon>
        <taxon>Dipodoidea</taxon>
        <taxon>Dipodidae</taxon>
        <taxon>Dipodinae</taxon>
        <taxon>Jaculus</taxon>
    </lineage>
</organism>
<dbReference type="PANTHER" id="PTHR23239">
    <property type="entry name" value="INTERMEDIATE FILAMENT"/>
    <property type="match status" value="1"/>
</dbReference>
<evidence type="ECO:0000256" key="8">
    <source>
        <dbReference type="RuleBase" id="RU000685"/>
    </source>
</evidence>
<dbReference type="SMART" id="SM01391">
    <property type="entry name" value="Filament"/>
    <property type="match status" value="1"/>
</dbReference>
<feature type="region of interest" description="Disordered" evidence="10">
    <location>
        <begin position="1"/>
        <end position="38"/>
    </location>
</feature>
<dbReference type="GO" id="GO:0046982">
    <property type="term" value="F:protein heterodimerization activity"/>
    <property type="evidence" value="ECO:0007669"/>
    <property type="project" value="Ensembl"/>
</dbReference>
<dbReference type="InterPro" id="IPR018039">
    <property type="entry name" value="IF_conserved"/>
</dbReference>
<evidence type="ECO:0000256" key="7">
    <source>
        <dbReference type="ARBA" id="ARBA00046049"/>
    </source>
</evidence>
<feature type="compositionally biased region" description="Gly residues" evidence="10">
    <location>
        <begin position="444"/>
        <end position="466"/>
    </location>
</feature>
<dbReference type="GO" id="GO:0045095">
    <property type="term" value="C:keratin filament"/>
    <property type="evidence" value="ECO:0007669"/>
    <property type="project" value="Ensembl"/>
</dbReference>
<dbReference type="PRINTS" id="PR01248">
    <property type="entry name" value="TYPE1KERATIN"/>
</dbReference>
<name>A0A8C5LBT9_JACJA</name>
<evidence type="ECO:0000259" key="11">
    <source>
        <dbReference type="PROSITE" id="PS51842"/>
    </source>
</evidence>
<evidence type="ECO:0000256" key="10">
    <source>
        <dbReference type="SAM" id="MobiDB-lite"/>
    </source>
</evidence>
<dbReference type="OMA" id="QGQPRDY"/>
<dbReference type="Pfam" id="PF00038">
    <property type="entry name" value="Filament"/>
    <property type="match status" value="1"/>
</dbReference>
<feature type="domain" description="IF rod" evidence="11">
    <location>
        <begin position="133"/>
        <end position="447"/>
    </location>
</feature>
<dbReference type="Gene3D" id="1.20.5.500">
    <property type="entry name" value="Single helix bin"/>
    <property type="match status" value="1"/>
</dbReference>
<dbReference type="InterPro" id="IPR039008">
    <property type="entry name" value="IF_rod_dom"/>
</dbReference>
<dbReference type="Ensembl" id="ENSJJAT00000029407.1">
    <property type="protein sequence ID" value="ENSJJAP00000022837.1"/>
    <property type="gene ID" value="ENSJJAG00000022778.1"/>
</dbReference>
<dbReference type="SUPFAM" id="SSF64593">
    <property type="entry name" value="Intermediate filament protein, coiled coil region"/>
    <property type="match status" value="2"/>
</dbReference>
<dbReference type="FunFam" id="1.20.5.1160:FF:000002">
    <property type="entry name" value="Type I keratin 10"/>
    <property type="match status" value="1"/>
</dbReference>
<dbReference type="GO" id="GO:0001533">
    <property type="term" value="C:cornified envelope"/>
    <property type="evidence" value="ECO:0007669"/>
    <property type="project" value="Ensembl"/>
</dbReference>
<dbReference type="AlphaFoldDB" id="A0A8C5LBT9"/>
<dbReference type="FunFam" id="1.20.5.170:FF:000002">
    <property type="entry name" value="Type I keratin KA11"/>
    <property type="match status" value="1"/>
</dbReference>
<feature type="region of interest" description="Disordered" evidence="10">
    <location>
        <begin position="441"/>
        <end position="466"/>
    </location>
</feature>
<keyword evidence="13" id="KW-1185">Reference proteome</keyword>
<dbReference type="Proteomes" id="UP000694385">
    <property type="component" value="Unassembled WGS sequence"/>
</dbReference>
<evidence type="ECO:0000256" key="3">
    <source>
        <dbReference type="ARBA" id="ARBA00023054"/>
    </source>
</evidence>
<keyword evidence="2 8" id="KW-0403">Intermediate filament</keyword>
<keyword evidence="1" id="KW-0416">Keratin</keyword>
<dbReference type="PANTHER" id="PTHR23239:SF137">
    <property type="entry name" value="KERATIN, TYPE I CYTOSKELETAL 10"/>
    <property type="match status" value="1"/>
</dbReference>
<dbReference type="Gene3D" id="1.20.5.1160">
    <property type="entry name" value="Vasodilator-stimulated phosphoprotein"/>
    <property type="match status" value="1"/>
</dbReference>
<accession>A0A8C5LBT9</accession>
<evidence type="ECO:0000256" key="9">
    <source>
        <dbReference type="SAM" id="Coils"/>
    </source>
</evidence>
<dbReference type="GO" id="GO:0030280">
    <property type="term" value="F:structural constituent of skin epidermis"/>
    <property type="evidence" value="ECO:0007669"/>
    <property type="project" value="Ensembl"/>
</dbReference>
<evidence type="ECO:0000256" key="5">
    <source>
        <dbReference type="ARBA" id="ARBA00041708"/>
    </source>
</evidence>
<dbReference type="GO" id="GO:0051290">
    <property type="term" value="P:protein heterotetramerization"/>
    <property type="evidence" value="ECO:0007669"/>
    <property type="project" value="Ensembl"/>
</dbReference>
<feature type="coiled-coil region" evidence="9">
    <location>
        <begin position="232"/>
        <end position="418"/>
    </location>
</feature>
<sequence>MSVRYASSKYSSSRSGGGGGGGSSLRISSTKSSHGGGYSSGGFSGGSFSRGSSSGGCFGGSSGGGYGGGLGGGFGGSSFGGSFGGGYGGGSSFGGGFGGGSFGGGGYGGGGYGGGYGGGGYGGGDGGLLSGNEKVTMQNLNDRLASYLDKVRALEESNYELEGKIKEWYEKHGNSSQREPRDYSKYYQTIDDLKNQILSLTTDNANVLLQIDNARLAADDFRMKYENEVALRQSVEADINGLRRVLDELTLTKADLEMQIESMTEELAYMKKNHEEEMRDLQNVSTGDVNVEMNAAPGVDLTQLLNNMRSQYEQLAEQNRKDVEAWFNEKSKELTTEIDSNIEQMSSHKTEITELRRTVQGLEIELQSQLALKQSLESSLAETEGRYCMQLSQIQAQISALEEQLQQIRAETECQNSEYQMLLDIKIRLENEIQTYRSLLEGEGSSGGRGGGGGGHGGSYGGGSSGGGHGETLLLSRMERCLFTQAILSDAGAKTSASVLMACGHRFTP</sequence>
<protein>
    <recommendedName>
        <fullName evidence="4">Keratin, type I cytoskeletal 10</fullName>
    </recommendedName>
    <alternativeName>
        <fullName evidence="5">Cytokeratin-10</fullName>
    </alternativeName>
    <alternativeName>
        <fullName evidence="6">Keratin-10</fullName>
    </alternativeName>
</protein>
<keyword evidence="3 9" id="KW-0175">Coiled coil</keyword>
<evidence type="ECO:0000313" key="13">
    <source>
        <dbReference type="Proteomes" id="UP000694385"/>
    </source>
</evidence>